<dbReference type="RefSeq" id="WP_082788549.1">
    <property type="nucleotide sequence ID" value="NZ_CBCSGM010000001.1"/>
</dbReference>
<evidence type="ECO:0000259" key="7">
    <source>
        <dbReference type="SMART" id="SM00062"/>
    </source>
</evidence>
<evidence type="ECO:0000313" key="9">
    <source>
        <dbReference type="Proteomes" id="UP000249134"/>
    </source>
</evidence>
<proteinExistence type="inferred from homology"/>
<dbReference type="PROSITE" id="PS51257">
    <property type="entry name" value="PROKAR_LIPOPROTEIN"/>
    <property type="match status" value="1"/>
</dbReference>
<feature type="domain" description="Solute-binding protein family 3/N-terminal" evidence="7">
    <location>
        <begin position="53"/>
        <end position="277"/>
    </location>
</feature>
<dbReference type="STRING" id="1348624.GCA_001591545_00378"/>
<dbReference type="InterPro" id="IPR001638">
    <property type="entry name" value="Solute-binding_3/MltF_N"/>
</dbReference>
<evidence type="ECO:0000256" key="3">
    <source>
        <dbReference type="ARBA" id="ARBA00022729"/>
    </source>
</evidence>
<dbReference type="Pfam" id="PF00497">
    <property type="entry name" value="SBP_bac_3"/>
    <property type="match status" value="1"/>
</dbReference>
<reference evidence="8 9" key="1">
    <citation type="submission" date="2018-06" db="EMBL/GenBank/DDBJ databases">
        <authorList>
            <consortium name="Pathogen Informatics"/>
            <person name="Doyle S."/>
        </authorList>
    </citation>
    <scope>NUCLEOTIDE SEQUENCE [LARGE SCALE GENOMIC DNA]</scope>
    <source>
        <strain evidence="8 9">NCTC4824</strain>
    </source>
</reference>
<dbReference type="GO" id="GO:0030313">
    <property type="term" value="C:cell envelope"/>
    <property type="evidence" value="ECO:0007669"/>
    <property type="project" value="UniProtKB-SubCell"/>
</dbReference>
<dbReference type="KEGG" id="blen:NCTC4824_01285"/>
<evidence type="ECO:0000313" key="8">
    <source>
        <dbReference type="EMBL" id="SQI54199.1"/>
    </source>
</evidence>
<gene>
    <name evidence="8" type="primary">yckB</name>
    <name evidence="8" type="ORF">NCTC4824_01285</name>
</gene>
<dbReference type="SUPFAM" id="SSF53850">
    <property type="entry name" value="Periplasmic binding protein-like II"/>
    <property type="match status" value="1"/>
</dbReference>
<accession>A0A2X4VV33</accession>
<protein>
    <submittedName>
        <fullName evidence="8">ABC transporter binding lipoprotein</fullName>
    </submittedName>
</protein>
<dbReference type="PANTHER" id="PTHR35936">
    <property type="entry name" value="MEMBRANE-BOUND LYTIC MUREIN TRANSGLYCOSYLASE F"/>
    <property type="match status" value="1"/>
</dbReference>
<keyword evidence="3" id="KW-0732">Signal</keyword>
<organism evidence="8 9">
    <name type="scientific">Lederbergia lenta</name>
    <name type="common">Bacillus lentus</name>
    <dbReference type="NCBI Taxonomy" id="1467"/>
    <lineage>
        <taxon>Bacteria</taxon>
        <taxon>Bacillati</taxon>
        <taxon>Bacillota</taxon>
        <taxon>Bacilli</taxon>
        <taxon>Bacillales</taxon>
        <taxon>Bacillaceae</taxon>
        <taxon>Lederbergia</taxon>
    </lineage>
</organism>
<evidence type="ECO:0000256" key="6">
    <source>
        <dbReference type="RuleBase" id="RU003744"/>
    </source>
</evidence>
<comment type="subcellular location">
    <subcellularLocation>
        <location evidence="1">Cell envelope</location>
    </subcellularLocation>
</comment>
<comment type="similarity">
    <text evidence="2 6">Belongs to the bacterial solute-binding protein 3 family.</text>
</comment>
<dbReference type="EMBL" id="LS483476">
    <property type="protein sequence ID" value="SQI54199.1"/>
    <property type="molecule type" value="Genomic_DNA"/>
</dbReference>
<dbReference type="SMART" id="SM00062">
    <property type="entry name" value="PBPb"/>
    <property type="match status" value="1"/>
</dbReference>
<keyword evidence="5 8" id="KW-0449">Lipoprotein</keyword>
<name>A0A2X4VV33_LEDLE</name>
<dbReference type="Proteomes" id="UP000249134">
    <property type="component" value="Chromosome 1"/>
</dbReference>
<sequence>MVKKSNSYRGLIAFLVLIVGLLGACGTKNDENSNNKDGKQSKTAWEKIEEKGEIVAGTSGTLFPTSYHESGTDDLTGYEVEILKEIASRLNLEIKFLEMGIDGMLTSLNSGKVDVVANDISITDERKEKFSLSEPYKYSFGSAVVRKDDLSGIKTLNDLKGKKAAGESTTIYMQLAREYGAKEVSYDNVTNEQYLSDVSIGRTDIILNDYYLQSLALTAFPELNITIHPDIRYRPSEQGIVVKKGNDDLLGKVNEVLKEMHEDGTITTLSKQFYGGADVSVKQDLDFE</sequence>
<evidence type="ECO:0000256" key="1">
    <source>
        <dbReference type="ARBA" id="ARBA00004196"/>
    </source>
</evidence>
<dbReference type="PROSITE" id="PS01039">
    <property type="entry name" value="SBP_BACTERIAL_3"/>
    <property type="match status" value="1"/>
</dbReference>
<keyword evidence="9" id="KW-1185">Reference proteome</keyword>
<dbReference type="AlphaFoldDB" id="A0A2X4VV33"/>
<evidence type="ECO:0000256" key="5">
    <source>
        <dbReference type="ARBA" id="ARBA00023288"/>
    </source>
</evidence>
<dbReference type="PANTHER" id="PTHR35936:SF34">
    <property type="entry name" value="ABC TRANSPORTER EXTRACELLULAR-BINDING PROTEIN YCKB-RELATED"/>
    <property type="match status" value="1"/>
</dbReference>
<dbReference type="InterPro" id="IPR018313">
    <property type="entry name" value="SBP_3_CS"/>
</dbReference>
<evidence type="ECO:0000256" key="2">
    <source>
        <dbReference type="ARBA" id="ARBA00010333"/>
    </source>
</evidence>
<keyword evidence="4" id="KW-0564">Palmitate</keyword>
<evidence type="ECO:0000256" key="4">
    <source>
        <dbReference type="ARBA" id="ARBA00023139"/>
    </source>
</evidence>
<dbReference type="Gene3D" id="3.40.190.10">
    <property type="entry name" value="Periplasmic binding protein-like II"/>
    <property type="match status" value="2"/>
</dbReference>